<reference evidence="1 2" key="1">
    <citation type="submission" date="2019-03" db="EMBL/GenBank/DDBJ databases">
        <title>Genomic Encyclopedia of Archaeal and Bacterial Type Strains, Phase II (KMG-II): from individual species to whole genera.</title>
        <authorList>
            <person name="Goeker M."/>
        </authorList>
    </citation>
    <scope>NUCLEOTIDE SEQUENCE [LARGE SCALE GENOMIC DNA]</scope>
    <source>
        <strain evidence="1 2">DSM 19034</strain>
    </source>
</reference>
<dbReference type="Proteomes" id="UP000295499">
    <property type="component" value="Unassembled WGS sequence"/>
</dbReference>
<keyword evidence="2" id="KW-1185">Reference proteome</keyword>
<dbReference type="AlphaFoldDB" id="A0A4R6IRG3"/>
<dbReference type="EMBL" id="SNWM01000001">
    <property type="protein sequence ID" value="TDO24556.1"/>
    <property type="molecule type" value="Genomic_DNA"/>
</dbReference>
<name>A0A4R6IRG3_9SPHI</name>
<sequence length="47" mass="5519">MMYEGTDKVWQPRFKQSETSNADMPGSGIFYNKDATDLWIFVSQNHF</sequence>
<gene>
    <name evidence="1" type="ORF">CLV32_0845</name>
</gene>
<protein>
    <submittedName>
        <fullName evidence="1">Uncharacterized protein</fullName>
    </submittedName>
</protein>
<organism evidence="1 2">
    <name type="scientific">Pedobacter duraquae</name>
    <dbReference type="NCBI Taxonomy" id="425511"/>
    <lineage>
        <taxon>Bacteria</taxon>
        <taxon>Pseudomonadati</taxon>
        <taxon>Bacteroidota</taxon>
        <taxon>Sphingobacteriia</taxon>
        <taxon>Sphingobacteriales</taxon>
        <taxon>Sphingobacteriaceae</taxon>
        <taxon>Pedobacter</taxon>
    </lineage>
</organism>
<proteinExistence type="predicted"/>
<evidence type="ECO:0000313" key="1">
    <source>
        <dbReference type="EMBL" id="TDO24556.1"/>
    </source>
</evidence>
<evidence type="ECO:0000313" key="2">
    <source>
        <dbReference type="Proteomes" id="UP000295499"/>
    </source>
</evidence>
<comment type="caution">
    <text evidence="1">The sequence shown here is derived from an EMBL/GenBank/DDBJ whole genome shotgun (WGS) entry which is preliminary data.</text>
</comment>
<accession>A0A4R6IRG3</accession>